<evidence type="ECO:0000313" key="2">
    <source>
        <dbReference type="Proteomes" id="UP001196565"/>
    </source>
</evidence>
<comment type="caution">
    <text evidence="1">The sequence shown here is derived from an EMBL/GenBank/DDBJ whole genome shotgun (WGS) entry which is preliminary data.</text>
</comment>
<evidence type="ECO:0000313" key="1">
    <source>
        <dbReference type="EMBL" id="MBW6401857.1"/>
    </source>
</evidence>
<accession>A0ABS7AHS8</accession>
<reference evidence="1 2" key="1">
    <citation type="submission" date="2021-07" db="EMBL/GenBank/DDBJ databases">
        <authorList>
            <person name="So Y."/>
        </authorList>
    </citation>
    <scope>NUCLEOTIDE SEQUENCE [LARGE SCALE GENOMIC DNA]</scope>
    <source>
        <strain evidence="1 2">HJA6</strain>
    </source>
</reference>
<organism evidence="1 2">
    <name type="scientific">Roseomonas alba</name>
    <dbReference type="NCBI Taxonomy" id="2846776"/>
    <lineage>
        <taxon>Bacteria</taxon>
        <taxon>Pseudomonadati</taxon>
        <taxon>Pseudomonadota</taxon>
        <taxon>Alphaproteobacteria</taxon>
        <taxon>Acetobacterales</taxon>
        <taxon>Roseomonadaceae</taxon>
        <taxon>Roseomonas</taxon>
    </lineage>
</organism>
<dbReference type="EMBL" id="JAHYBZ010000015">
    <property type="protein sequence ID" value="MBW6401857.1"/>
    <property type="molecule type" value="Genomic_DNA"/>
</dbReference>
<sequence length="69" mass="7372">MPAATEATLLMPGLSPVDSKPIGARFDGGALSSDGDLLVLPEVEQRPNVVRRLAACIHDSVDRLEYIAR</sequence>
<name>A0ABS7AHS8_9PROT</name>
<proteinExistence type="predicted"/>
<protein>
    <submittedName>
        <fullName evidence="1">Transposase</fullName>
    </submittedName>
</protein>
<gene>
    <name evidence="1" type="ORF">KPL78_28680</name>
</gene>
<dbReference type="Proteomes" id="UP001196565">
    <property type="component" value="Unassembled WGS sequence"/>
</dbReference>
<keyword evidence="2" id="KW-1185">Reference proteome</keyword>